<dbReference type="GO" id="GO:0008872">
    <property type="term" value="F:glucarate dehydratase activity"/>
    <property type="evidence" value="ECO:0007669"/>
    <property type="project" value="UniProtKB-EC"/>
</dbReference>
<reference evidence="5" key="1">
    <citation type="submission" date="2014-05" db="EMBL/GenBank/DDBJ databases">
        <authorList>
            <person name="Horn Fabian"/>
        </authorList>
    </citation>
    <scope>NUCLEOTIDE SEQUENCE</scope>
</reference>
<dbReference type="SFLD" id="SFLDG00055">
    <property type="entry name" value="glucarate_dehydratase"/>
    <property type="match status" value="1"/>
</dbReference>
<dbReference type="AlphaFoldDB" id="A0A061ABC7"/>
<dbReference type="Pfam" id="PF13378">
    <property type="entry name" value="MR_MLE_C"/>
    <property type="match status" value="1"/>
</dbReference>
<evidence type="ECO:0000256" key="1">
    <source>
        <dbReference type="ARBA" id="ARBA00001426"/>
    </source>
</evidence>
<evidence type="ECO:0000313" key="7">
    <source>
        <dbReference type="Proteomes" id="UP000756710"/>
    </source>
</evidence>
<protein>
    <recommendedName>
        <fullName evidence="3">glucarate dehydratase</fullName>
        <ecNumber evidence="3">4.2.1.40</ecNumber>
    </recommendedName>
</protein>
<sequence length="402" mass="44584">MKIVDIRATPVTVPLTRPLRWSFGVETATTRTIVELITDEGLVGIGETRGGDEIVRALELHRDLYLGVDPLEVWRITRRFSVFRMTSEQLALVGAAKLAGAAVEMACWDLIGKATGKRCGDLWGGIESDAVEFSAYVFYRYDADGSVGTGDRPENAVEHAVELFDTYGFRDIKFKNGVLDPALEIKSVELMRAELGDRLRSIRIDPNAVWSVDTSVRVLNRLADYDLEFCEDPTWGIEGLARVRERTPVPLATNMAVVTFEQLPLTVRSKGLDIILGDIHFWGGVSSVLQLAKICETFNIGMSLHSDRELGISSAAAIHVAASETMISHSIDTHLLEQADDIITAPFRFEGGKVRVPEGPGLGVEIDRDKLEFYAKRHREVGEVSEFQDPAQSTFRAKFPKF</sequence>
<dbReference type="Proteomes" id="UP000756710">
    <property type="component" value="Unassembled WGS sequence"/>
</dbReference>
<evidence type="ECO:0000256" key="2">
    <source>
        <dbReference type="ARBA" id="ARBA00005183"/>
    </source>
</evidence>
<dbReference type="PANTHER" id="PTHR48080:SF4">
    <property type="entry name" value="GLUCARATE DEHYDRATASE"/>
    <property type="match status" value="1"/>
</dbReference>
<dbReference type="InterPro" id="IPR036849">
    <property type="entry name" value="Enolase-like_C_sf"/>
</dbReference>
<dbReference type="GeneID" id="32466378"/>
<reference evidence="6 7" key="2">
    <citation type="submission" date="2021-03" db="EMBL/GenBank/DDBJ databases">
        <title>Genomic Encyclopedia of Type Strains, Phase IV (KMG-IV): sequencing the most valuable type-strain genomes for metagenomic binning, comparative biology and taxonomic classification.</title>
        <authorList>
            <person name="Goeker M."/>
        </authorList>
    </citation>
    <scope>NUCLEOTIDE SEQUENCE [LARGE SCALE GENOMIC DNA]</scope>
    <source>
        <strain evidence="6 7">DSM 41954</strain>
    </source>
</reference>
<dbReference type="SMART" id="SM00922">
    <property type="entry name" value="MR_MLE"/>
    <property type="match status" value="1"/>
</dbReference>
<feature type="domain" description="Mandelate racemase/muconate lactonizing enzyme C-terminal" evidence="4">
    <location>
        <begin position="153"/>
        <end position="250"/>
    </location>
</feature>
<dbReference type="EMBL" id="JAGGLR010000012">
    <property type="protein sequence ID" value="MBP2063647.1"/>
    <property type="molecule type" value="Genomic_DNA"/>
</dbReference>
<organism evidence="5">
    <name type="scientific">Streptomyces iranensis</name>
    <dbReference type="NCBI Taxonomy" id="576784"/>
    <lineage>
        <taxon>Bacteria</taxon>
        <taxon>Bacillati</taxon>
        <taxon>Actinomycetota</taxon>
        <taxon>Actinomycetes</taxon>
        <taxon>Kitasatosporales</taxon>
        <taxon>Streptomycetaceae</taxon>
        <taxon>Streptomyces</taxon>
        <taxon>Streptomyces violaceusniger group</taxon>
    </lineage>
</organism>
<evidence type="ECO:0000259" key="4">
    <source>
        <dbReference type="SMART" id="SM00922"/>
    </source>
</evidence>
<name>A0A061ABC7_9ACTN</name>
<keyword evidence="6" id="KW-0456">Lyase</keyword>
<proteinExistence type="predicted"/>
<dbReference type="InterPro" id="IPR034593">
    <property type="entry name" value="DgoD-like"/>
</dbReference>
<dbReference type="InterPro" id="IPR029065">
    <property type="entry name" value="Enolase_C-like"/>
</dbReference>
<evidence type="ECO:0000313" key="5">
    <source>
        <dbReference type="EMBL" id="CDR17761.1"/>
    </source>
</evidence>
<dbReference type="HOGENOM" id="CLU_030273_3_1_11"/>
<dbReference type="InterPro" id="IPR029017">
    <property type="entry name" value="Enolase-like_N"/>
</dbReference>
<dbReference type="InterPro" id="IPR013341">
    <property type="entry name" value="Mandelate_racemase_N_dom"/>
</dbReference>
<evidence type="ECO:0000256" key="3">
    <source>
        <dbReference type="ARBA" id="ARBA00011973"/>
    </source>
</evidence>
<dbReference type="Gene3D" id="3.30.390.10">
    <property type="entry name" value="Enolase-like, N-terminal domain"/>
    <property type="match status" value="1"/>
</dbReference>
<dbReference type="EC" id="4.2.1.40" evidence="3"/>
<dbReference type="Pfam" id="PF02746">
    <property type="entry name" value="MR_MLE_N"/>
    <property type="match status" value="1"/>
</dbReference>
<dbReference type="SFLD" id="SFLDS00001">
    <property type="entry name" value="Enolase"/>
    <property type="match status" value="1"/>
</dbReference>
<comment type="catalytic activity">
    <reaction evidence="1">
        <text>D-glucarate = 5-dehydro-4-deoxy-D-glucarate + H2O</text>
        <dbReference type="Rhea" id="RHEA:14573"/>
        <dbReference type="ChEBI" id="CHEBI:15377"/>
        <dbReference type="ChEBI" id="CHEBI:30612"/>
        <dbReference type="ChEBI" id="CHEBI:42819"/>
        <dbReference type="EC" id="4.2.1.40"/>
    </reaction>
</comment>
<dbReference type="EMBL" id="LK022848">
    <property type="protein sequence ID" value="CDR17761.1"/>
    <property type="molecule type" value="Genomic_DNA"/>
</dbReference>
<dbReference type="PANTHER" id="PTHR48080">
    <property type="entry name" value="D-GALACTONATE DEHYDRATASE-RELATED"/>
    <property type="match status" value="1"/>
</dbReference>
<gene>
    <name evidence="6" type="ORF">J2Z30_004668</name>
    <name evidence="5" type="ORF">SIRAN9736</name>
</gene>
<dbReference type="SUPFAM" id="SSF51604">
    <property type="entry name" value="Enolase C-terminal domain-like"/>
    <property type="match status" value="1"/>
</dbReference>
<dbReference type="Gene3D" id="3.20.20.120">
    <property type="entry name" value="Enolase-like C-terminal domain"/>
    <property type="match status" value="1"/>
</dbReference>
<comment type="pathway">
    <text evidence="2">Carbohydrate acid metabolism; D-glucarate degradation; 2,5-dioxopentanoate from D-glucarate: step 1/2.</text>
</comment>
<dbReference type="InterPro" id="IPR013342">
    <property type="entry name" value="Mandelate_racemase_C"/>
</dbReference>
<dbReference type="RefSeq" id="WP_044580413.1">
    <property type="nucleotide sequence ID" value="NZ_BAABDR010000100.1"/>
</dbReference>
<keyword evidence="7" id="KW-1185">Reference proteome</keyword>
<evidence type="ECO:0000313" key="6">
    <source>
        <dbReference type="EMBL" id="MBP2063647.1"/>
    </source>
</evidence>
<accession>A0A061ABC7</accession>
<dbReference type="SUPFAM" id="SSF54826">
    <property type="entry name" value="Enolase N-terminal domain-like"/>
    <property type="match status" value="1"/>
</dbReference>